<dbReference type="SMART" id="SM00385">
    <property type="entry name" value="CYCLIN"/>
    <property type="match status" value="1"/>
</dbReference>
<dbReference type="PANTHER" id="PTHR10177">
    <property type="entry name" value="CYCLINS"/>
    <property type="match status" value="1"/>
</dbReference>
<dbReference type="FunFam" id="1.10.472.10:FF:000001">
    <property type="entry name" value="G2/mitotic-specific cyclin"/>
    <property type="match status" value="1"/>
</dbReference>
<proteinExistence type="inferred from homology"/>
<dbReference type="InterPro" id="IPR013763">
    <property type="entry name" value="Cyclin-like_dom"/>
</dbReference>
<name>A0AA39IJV7_9BILA</name>
<evidence type="ECO:0000313" key="8">
    <source>
        <dbReference type="Proteomes" id="UP001175271"/>
    </source>
</evidence>
<keyword evidence="8" id="KW-1185">Reference proteome</keyword>
<keyword evidence="3" id="KW-0131">Cell cycle</keyword>
<evidence type="ECO:0000256" key="3">
    <source>
        <dbReference type="ARBA" id="ARBA00023306"/>
    </source>
</evidence>
<gene>
    <name evidence="7" type="ORF">QR680_008914</name>
</gene>
<dbReference type="SUPFAM" id="SSF47954">
    <property type="entry name" value="Cyclin-like"/>
    <property type="match status" value="2"/>
</dbReference>
<evidence type="ECO:0000256" key="1">
    <source>
        <dbReference type="ARBA" id="ARBA00022618"/>
    </source>
</evidence>
<feature type="domain" description="Cyclin-like" evidence="6">
    <location>
        <begin position="204"/>
        <end position="289"/>
    </location>
</feature>
<feature type="region of interest" description="Disordered" evidence="5">
    <location>
        <begin position="1"/>
        <end position="58"/>
    </location>
</feature>
<evidence type="ECO:0000256" key="2">
    <source>
        <dbReference type="ARBA" id="ARBA00023127"/>
    </source>
</evidence>
<protein>
    <recommendedName>
        <fullName evidence="6">Cyclin-like domain-containing protein</fullName>
    </recommendedName>
</protein>
<organism evidence="7 8">
    <name type="scientific">Steinernema hermaphroditum</name>
    <dbReference type="NCBI Taxonomy" id="289476"/>
    <lineage>
        <taxon>Eukaryota</taxon>
        <taxon>Metazoa</taxon>
        <taxon>Ecdysozoa</taxon>
        <taxon>Nematoda</taxon>
        <taxon>Chromadorea</taxon>
        <taxon>Rhabditida</taxon>
        <taxon>Tylenchina</taxon>
        <taxon>Panagrolaimomorpha</taxon>
        <taxon>Strongyloidoidea</taxon>
        <taxon>Steinernematidae</taxon>
        <taxon>Steinernema</taxon>
    </lineage>
</organism>
<evidence type="ECO:0000256" key="5">
    <source>
        <dbReference type="SAM" id="MobiDB-lite"/>
    </source>
</evidence>
<accession>A0AA39IJV7</accession>
<keyword evidence="1" id="KW-0132">Cell division</keyword>
<dbReference type="AlphaFoldDB" id="A0AA39IJV7"/>
<reference evidence="7" key="1">
    <citation type="submission" date="2023-06" db="EMBL/GenBank/DDBJ databases">
        <title>Genomic analysis of the entomopathogenic nematode Steinernema hermaphroditum.</title>
        <authorList>
            <person name="Schwarz E.M."/>
            <person name="Heppert J.K."/>
            <person name="Baniya A."/>
            <person name="Schwartz H.T."/>
            <person name="Tan C.-H."/>
            <person name="Antoshechkin I."/>
            <person name="Sternberg P.W."/>
            <person name="Goodrich-Blair H."/>
            <person name="Dillman A.R."/>
        </authorList>
    </citation>
    <scope>NUCLEOTIDE SEQUENCE</scope>
    <source>
        <strain evidence="7">PS9179</strain>
        <tissue evidence="7">Whole animal</tissue>
    </source>
</reference>
<dbReference type="Gene3D" id="1.10.472.10">
    <property type="entry name" value="Cyclin-like"/>
    <property type="match status" value="2"/>
</dbReference>
<evidence type="ECO:0000256" key="4">
    <source>
        <dbReference type="RuleBase" id="RU000383"/>
    </source>
</evidence>
<dbReference type="InterPro" id="IPR039361">
    <property type="entry name" value="Cyclin"/>
</dbReference>
<feature type="region of interest" description="Disordered" evidence="5">
    <location>
        <begin position="494"/>
        <end position="514"/>
    </location>
</feature>
<dbReference type="InterPro" id="IPR036915">
    <property type="entry name" value="Cyclin-like_sf"/>
</dbReference>
<sequence>MQPHVADERNDVCSPPSTSAEGEIIMNDLADLPSLDCEAKAPRASRKRRTSDSVSDSSFDAMLCSPFHTLFLADARDPKAMKLGEENVGYISPPDYNSPEFDDGNSNHSTSSEEYEVENRDPNADNEGDGCDELNPAFARFPKLLSQPAQGTRPIPPQLNSNDLGTEDEVWSLMCRKDEMYTRSGNYFSLHPDLNNSMRFLLLDWVMELCEQERLHRETFYLVVEYIDRFLSVMKEVPVKQLQLAGATAILIATKLEEIYPPNIQKIARYTDGACSTADMRTYEMLMVQKLEWSLVPITSIHWLSIYFQLLGTASSLRDDGPLVLDVQRKKTPLTPPFARVPLAPNNGANQCTLPRLSASRVGFSCSVEHHKNSCSVPNFMRDEFARVAKILDVCILDLRSTSFAKQSILPAALLFCIYEPDSLISSVTGYTRAQLQEAIDFVEPIVQACLEFPGVYRDPKSEFPEIAVHDLHNIQVYDQDAKTKLDRSLELDRERQKKLTKPIRRRRPGQVKN</sequence>
<feature type="compositionally biased region" description="Basic residues" evidence="5">
    <location>
        <begin position="499"/>
        <end position="514"/>
    </location>
</feature>
<dbReference type="InterPro" id="IPR006671">
    <property type="entry name" value="Cyclin_N"/>
</dbReference>
<keyword evidence="2 4" id="KW-0195">Cyclin</keyword>
<comment type="caution">
    <text evidence="7">The sequence shown here is derived from an EMBL/GenBank/DDBJ whole genome shotgun (WGS) entry which is preliminary data.</text>
</comment>
<comment type="similarity">
    <text evidence="4">Belongs to the cyclin family.</text>
</comment>
<feature type="compositionally biased region" description="Basic and acidic residues" evidence="5">
    <location>
        <begin position="1"/>
        <end position="11"/>
    </location>
</feature>
<evidence type="ECO:0000259" key="6">
    <source>
        <dbReference type="SMART" id="SM00385"/>
    </source>
</evidence>
<dbReference type="Proteomes" id="UP001175271">
    <property type="component" value="Unassembled WGS sequence"/>
</dbReference>
<dbReference type="EMBL" id="JAUCMV010000001">
    <property type="protein sequence ID" value="KAK0424901.1"/>
    <property type="molecule type" value="Genomic_DNA"/>
</dbReference>
<dbReference type="Pfam" id="PF00134">
    <property type="entry name" value="Cyclin_N"/>
    <property type="match status" value="1"/>
</dbReference>
<feature type="region of interest" description="Disordered" evidence="5">
    <location>
        <begin position="90"/>
        <end position="131"/>
    </location>
</feature>
<dbReference type="GO" id="GO:0051301">
    <property type="term" value="P:cell division"/>
    <property type="evidence" value="ECO:0007669"/>
    <property type="project" value="UniProtKB-KW"/>
</dbReference>
<evidence type="ECO:0000313" key="7">
    <source>
        <dbReference type="EMBL" id="KAK0424901.1"/>
    </source>
</evidence>